<gene>
    <name evidence="4" type="primary">aat</name>
    <name evidence="5" type="ORF">SAMN05421742_101358</name>
</gene>
<dbReference type="GO" id="GO:0005737">
    <property type="term" value="C:cytoplasm"/>
    <property type="evidence" value="ECO:0007669"/>
    <property type="project" value="UniProtKB-SubCell"/>
</dbReference>
<dbReference type="RefSeq" id="WP_092614413.1">
    <property type="nucleotide sequence ID" value="NZ_FNCV01000001.1"/>
</dbReference>
<dbReference type="AlphaFoldDB" id="A0A1G7UKG2"/>
<evidence type="ECO:0000313" key="6">
    <source>
        <dbReference type="Proteomes" id="UP000217076"/>
    </source>
</evidence>
<dbReference type="HAMAP" id="MF_00688">
    <property type="entry name" value="Leu_Phe_trans"/>
    <property type="match status" value="1"/>
</dbReference>
<evidence type="ECO:0000256" key="3">
    <source>
        <dbReference type="ARBA" id="ARBA00023315"/>
    </source>
</evidence>
<comment type="catalytic activity">
    <reaction evidence="4">
        <text>N-terminal L-lysyl-[protein] + L-leucyl-tRNA(Leu) = N-terminal L-leucyl-L-lysyl-[protein] + tRNA(Leu) + H(+)</text>
        <dbReference type="Rhea" id="RHEA:12340"/>
        <dbReference type="Rhea" id="RHEA-COMP:9613"/>
        <dbReference type="Rhea" id="RHEA-COMP:9622"/>
        <dbReference type="Rhea" id="RHEA-COMP:12670"/>
        <dbReference type="Rhea" id="RHEA-COMP:12671"/>
        <dbReference type="ChEBI" id="CHEBI:15378"/>
        <dbReference type="ChEBI" id="CHEBI:65249"/>
        <dbReference type="ChEBI" id="CHEBI:78442"/>
        <dbReference type="ChEBI" id="CHEBI:78494"/>
        <dbReference type="ChEBI" id="CHEBI:133043"/>
        <dbReference type="EC" id="2.3.2.6"/>
    </reaction>
</comment>
<dbReference type="GO" id="GO:0008914">
    <property type="term" value="F:leucyl-tRNA--protein transferase activity"/>
    <property type="evidence" value="ECO:0007669"/>
    <property type="project" value="UniProtKB-UniRule"/>
</dbReference>
<dbReference type="InterPro" id="IPR004616">
    <property type="entry name" value="Leu/Phe-tRNA_Trfase"/>
</dbReference>
<dbReference type="Pfam" id="PF03588">
    <property type="entry name" value="Leu_Phe_trans"/>
    <property type="match status" value="1"/>
</dbReference>
<sequence>MSELTPELVVRAYTIGVFPMAKARHDPDVYWVDPEERGILPLDTFHVPRSLAKVLRRQPFRVTVNRAFEQTIAGCAEATEDRPETWINPEIERLFVQLHRLGLAHSVETWQGERLVGGIYGLALAGAFFGESMFSRVPEASKVALVHLVKRLTFGGFTLFDTQFTNPHLLRFGAVDIPRLDYHQRLRQALETPADFHALPED</sequence>
<proteinExistence type="inferred from homology"/>
<dbReference type="InterPro" id="IPR042203">
    <property type="entry name" value="Leu/Phe-tRNA_Trfase_C"/>
</dbReference>
<reference evidence="6" key="1">
    <citation type="submission" date="2016-10" db="EMBL/GenBank/DDBJ databases">
        <authorList>
            <person name="Varghese N."/>
            <person name="Submissions S."/>
        </authorList>
    </citation>
    <scope>NUCLEOTIDE SEQUENCE [LARGE SCALE GENOMIC DNA]</scope>
    <source>
        <strain evidence="6">930I</strain>
    </source>
</reference>
<name>A0A1G7UKG2_9PROT</name>
<keyword evidence="6" id="KW-1185">Reference proteome</keyword>
<dbReference type="PANTHER" id="PTHR30098">
    <property type="entry name" value="LEUCYL/PHENYLALANYL-TRNA--PROTEIN TRANSFERASE"/>
    <property type="match status" value="1"/>
</dbReference>
<comment type="catalytic activity">
    <reaction evidence="4">
        <text>L-phenylalanyl-tRNA(Phe) + an N-terminal L-alpha-aminoacyl-[protein] = an N-terminal L-phenylalanyl-L-alpha-aminoacyl-[protein] + tRNA(Phe)</text>
        <dbReference type="Rhea" id="RHEA:43632"/>
        <dbReference type="Rhea" id="RHEA-COMP:9668"/>
        <dbReference type="Rhea" id="RHEA-COMP:9699"/>
        <dbReference type="Rhea" id="RHEA-COMP:10636"/>
        <dbReference type="Rhea" id="RHEA-COMP:10637"/>
        <dbReference type="ChEBI" id="CHEBI:78442"/>
        <dbReference type="ChEBI" id="CHEBI:78531"/>
        <dbReference type="ChEBI" id="CHEBI:78597"/>
        <dbReference type="ChEBI" id="CHEBI:83561"/>
        <dbReference type="EC" id="2.3.2.6"/>
    </reaction>
</comment>
<comment type="catalytic activity">
    <reaction evidence="4">
        <text>N-terminal L-arginyl-[protein] + L-leucyl-tRNA(Leu) = N-terminal L-leucyl-L-arginyl-[protein] + tRNA(Leu) + H(+)</text>
        <dbReference type="Rhea" id="RHEA:50416"/>
        <dbReference type="Rhea" id="RHEA-COMP:9613"/>
        <dbReference type="Rhea" id="RHEA-COMP:9622"/>
        <dbReference type="Rhea" id="RHEA-COMP:12672"/>
        <dbReference type="Rhea" id="RHEA-COMP:12673"/>
        <dbReference type="ChEBI" id="CHEBI:15378"/>
        <dbReference type="ChEBI" id="CHEBI:64719"/>
        <dbReference type="ChEBI" id="CHEBI:78442"/>
        <dbReference type="ChEBI" id="CHEBI:78494"/>
        <dbReference type="ChEBI" id="CHEBI:133044"/>
        <dbReference type="EC" id="2.3.2.6"/>
    </reaction>
</comment>
<dbReference type="GO" id="GO:0030163">
    <property type="term" value="P:protein catabolic process"/>
    <property type="evidence" value="ECO:0007669"/>
    <property type="project" value="UniProtKB-UniRule"/>
</dbReference>
<dbReference type="FunFam" id="3.40.630.70:FF:000001">
    <property type="entry name" value="Leucyl/phenylalanyl-tRNA--protein transferase"/>
    <property type="match status" value="1"/>
</dbReference>
<evidence type="ECO:0000256" key="2">
    <source>
        <dbReference type="ARBA" id="ARBA00022679"/>
    </source>
</evidence>
<dbReference type="OrthoDB" id="9790282at2"/>
<organism evidence="5 6">
    <name type="scientific">Roseospirillum parvum</name>
    <dbReference type="NCBI Taxonomy" id="83401"/>
    <lineage>
        <taxon>Bacteria</taxon>
        <taxon>Pseudomonadati</taxon>
        <taxon>Pseudomonadota</taxon>
        <taxon>Alphaproteobacteria</taxon>
        <taxon>Rhodospirillales</taxon>
        <taxon>Rhodospirillaceae</taxon>
        <taxon>Roseospirillum</taxon>
    </lineage>
</organism>
<comment type="subcellular location">
    <subcellularLocation>
        <location evidence="4">Cytoplasm</location>
    </subcellularLocation>
</comment>
<dbReference type="NCBIfam" id="TIGR00667">
    <property type="entry name" value="aat"/>
    <property type="match status" value="1"/>
</dbReference>
<dbReference type="EC" id="2.3.2.6" evidence="4"/>
<dbReference type="InterPro" id="IPR016181">
    <property type="entry name" value="Acyl_CoA_acyltransferase"/>
</dbReference>
<keyword evidence="2 4" id="KW-0808">Transferase</keyword>
<keyword evidence="1 4" id="KW-0963">Cytoplasm</keyword>
<evidence type="ECO:0000313" key="5">
    <source>
        <dbReference type="EMBL" id="SDG48052.1"/>
    </source>
</evidence>
<dbReference type="STRING" id="83401.SAMN05421742_101358"/>
<evidence type="ECO:0000256" key="1">
    <source>
        <dbReference type="ARBA" id="ARBA00022490"/>
    </source>
</evidence>
<dbReference type="Proteomes" id="UP000217076">
    <property type="component" value="Unassembled WGS sequence"/>
</dbReference>
<dbReference type="EMBL" id="FNCV01000001">
    <property type="protein sequence ID" value="SDG48052.1"/>
    <property type="molecule type" value="Genomic_DNA"/>
</dbReference>
<evidence type="ECO:0000256" key="4">
    <source>
        <dbReference type="HAMAP-Rule" id="MF_00688"/>
    </source>
</evidence>
<dbReference type="SUPFAM" id="SSF55729">
    <property type="entry name" value="Acyl-CoA N-acyltransferases (Nat)"/>
    <property type="match status" value="1"/>
</dbReference>
<comment type="function">
    <text evidence="4">Functions in the N-end rule pathway of protein degradation where it conjugates Leu, Phe and, less efficiently, Met from aminoacyl-tRNAs to the N-termini of proteins containing an N-terminal arginine or lysine.</text>
</comment>
<protein>
    <recommendedName>
        <fullName evidence="4">Leucyl/phenylalanyl-tRNA--protein transferase</fullName>
        <ecNumber evidence="4">2.3.2.6</ecNumber>
    </recommendedName>
    <alternativeName>
        <fullName evidence="4">L/F-transferase</fullName>
    </alternativeName>
    <alternativeName>
        <fullName evidence="4">Leucyltransferase</fullName>
    </alternativeName>
    <alternativeName>
        <fullName evidence="4">Phenyalanyltransferase</fullName>
    </alternativeName>
</protein>
<keyword evidence="3 4" id="KW-0012">Acyltransferase</keyword>
<comment type="similarity">
    <text evidence="4">Belongs to the L/F-transferase family.</text>
</comment>
<dbReference type="Gene3D" id="3.40.630.70">
    <property type="entry name" value="Leucyl/phenylalanyl-tRNA-protein transferase, C-terminal domain"/>
    <property type="match status" value="1"/>
</dbReference>
<accession>A0A1G7UKG2</accession>
<dbReference type="PANTHER" id="PTHR30098:SF2">
    <property type="entry name" value="LEUCYL_PHENYLALANYL-TRNA--PROTEIN TRANSFERASE"/>
    <property type="match status" value="1"/>
</dbReference>